<proteinExistence type="predicted"/>
<reference evidence="1 2" key="1">
    <citation type="submission" date="2019-04" db="EMBL/GenBank/DDBJ databases">
        <title>Chromosome genome assembly for Takifugu flavidus.</title>
        <authorList>
            <person name="Xiao S."/>
        </authorList>
    </citation>
    <scope>NUCLEOTIDE SEQUENCE [LARGE SCALE GENOMIC DNA]</scope>
    <source>
        <strain evidence="1">HTHZ2018</strain>
        <tissue evidence="1">Muscle</tissue>
    </source>
</reference>
<dbReference type="AlphaFoldDB" id="A0A5C6PD86"/>
<gene>
    <name evidence="1" type="ORF">D4764_12G0008030</name>
</gene>
<dbReference type="EMBL" id="RHFK02000004">
    <property type="protein sequence ID" value="TWW77413.1"/>
    <property type="molecule type" value="Genomic_DNA"/>
</dbReference>
<dbReference type="Proteomes" id="UP000324091">
    <property type="component" value="Chromosome 12"/>
</dbReference>
<organism evidence="1 2">
    <name type="scientific">Takifugu flavidus</name>
    <name type="common">sansaifugu</name>
    <dbReference type="NCBI Taxonomy" id="433684"/>
    <lineage>
        <taxon>Eukaryota</taxon>
        <taxon>Metazoa</taxon>
        <taxon>Chordata</taxon>
        <taxon>Craniata</taxon>
        <taxon>Vertebrata</taxon>
        <taxon>Euteleostomi</taxon>
        <taxon>Actinopterygii</taxon>
        <taxon>Neopterygii</taxon>
        <taxon>Teleostei</taxon>
        <taxon>Neoteleostei</taxon>
        <taxon>Acanthomorphata</taxon>
        <taxon>Eupercaria</taxon>
        <taxon>Tetraodontiformes</taxon>
        <taxon>Tetradontoidea</taxon>
        <taxon>Tetraodontidae</taxon>
        <taxon>Takifugu</taxon>
    </lineage>
</organism>
<keyword evidence="2" id="KW-1185">Reference proteome</keyword>
<evidence type="ECO:0000313" key="1">
    <source>
        <dbReference type="EMBL" id="TWW77413.1"/>
    </source>
</evidence>
<sequence>MSQKKPNDCIIIKGLERKRKYRYRLAWDGTYPTMEYVTPKKEA</sequence>
<evidence type="ECO:0000313" key="2">
    <source>
        <dbReference type="Proteomes" id="UP000324091"/>
    </source>
</evidence>
<protein>
    <submittedName>
        <fullName evidence="1">Uncharacterized protein</fullName>
    </submittedName>
</protein>
<accession>A0A5C6PD86</accession>
<comment type="caution">
    <text evidence="1">The sequence shown here is derived from an EMBL/GenBank/DDBJ whole genome shotgun (WGS) entry which is preliminary data.</text>
</comment>
<name>A0A5C6PD86_9TELE</name>